<comment type="subcellular location">
    <subcellularLocation>
        <location evidence="1">Cell membrane</location>
        <topology evidence="1">Multi-pass membrane protein</topology>
    </subcellularLocation>
</comment>
<evidence type="ECO:0000313" key="11">
    <source>
        <dbReference type="Proteomes" id="UP000777265"/>
    </source>
</evidence>
<feature type="domain" description="MacB-like periplasmic core" evidence="9">
    <location>
        <begin position="24"/>
        <end position="244"/>
    </location>
</feature>
<proteinExistence type="inferred from homology"/>
<dbReference type="GO" id="GO:0022857">
    <property type="term" value="F:transmembrane transporter activity"/>
    <property type="evidence" value="ECO:0007669"/>
    <property type="project" value="TreeGrafter"/>
</dbReference>
<gene>
    <name evidence="10" type="ORF">GXY80_08690</name>
</gene>
<evidence type="ECO:0000259" key="9">
    <source>
        <dbReference type="Pfam" id="PF12704"/>
    </source>
</evidence>
<accession>A0A971S0M2</accession>
<evidence type="ECO:0000256" key="3">
    <source>
        <dbReference type="ARBA" id="ARBA00022692"/>
    </source>
</evidence>
<name>A0A971S0M2_9BACT</name>
<reference evidence="10" key="2">
    <citation type="submission" date="2020-01" db="EMBL/GenBank/DDBJ databases">
        <authorList>
            <person name="Campanaro S."/>
        </authorList>
    </citation>
    <scope>NUCLEOTIDE SEQUENCE</scope>
    <source>
        <strain evidence="10">AS06rmzACSIP_7</strain>
    </source>
</reference>
<comment type="caution">
    <text evidence="10">The sequence shown here is derived from an EMBL/GenBank/DDBJ whole genome shotgun (WGS) entry which is preliminary data.</text>
</comment>
<keyword evidence="3 7" id="KW-0812">Transmembrane</keyword>
<dbReference type="Pfam" id="PF12704">
    <property type="entry name" value="MacB_PCD"/>
    <property type="match status" value="1"/>
</dbReference>
<dbReference type="PANTHER" id="PTHR30572:SF4">
    <property type="entry name" value="ABC TRANSPORTER PERMEASE YTRF"/>
    <property type="match status" value="1"/>
</dbReference>
<feature type="transmembrane region" description="Helical" evidence="7">
    <location>
        <begin position="374"/>
        <end position="394"/>
    </location>
</feature>
<keyword evidence="5 7" id="KW-0472">Membrane</keyword>
<dbReference type="Proteomes" id="UP000777265">
    <property type="component" value="Unassembled WGS sequence"/>
</dbReference>
<evidence type="ECO:0000256" key="2">
    <source>
        <dbReference type="ARBA" id="ARBA00022475"/>
    </source>
</evidence>
<comment type="similarity">
    <text evidence="6">Belongs to the ABC-4 integral membrane protein family.</text>
</comment>
<evidence type="ECO:0000256" key="7">
    <source>
        <dbReference type="SAM" id="Phobius"/>
    </source>
</evidence>
<feature type="domain" description="ABC3 transporter permease C-terminal" evidence="8">
    <location>
        <begin position="287"/>
        <end position="401"/>
    </location>
</feature>
<reference evidence="10" key="1">
    <citation type="journal article" date="2020" name="Biotechnol. Biofuels">
        <title>New insights from the biogas microbiome by comprehensive genome-resolved metagenomics of nearly 1600 species originating from multiple anaerobic digesters.</title>
        <authorList>
            <person name="Campanaro S."/>
            <person name="Treu L."/>
            <person name="Rodriguez-R L.M."/>
            <person name="Kovalovszki A."/>
            <person name="Ziels R.M."/>
            <person name="Maus I."/>
            <person name="Zhu X."/>
            <person name="Kougias P.G."/>
            <person name="Basile A."/>
            <person name="Luo G."/>
            <person name="Schluter A."/>
            <person name="Konstantinidis K.T."/>
            <person name="Angelidaki I."/>
        </authorList>
    </citation>
    <scope>NUCLEOTIDE SEQUENCE</scope>
    <source>
        <strain evidence="10">AS06rmzACSIP_7</strain>
    </source>
</reference>
<protein>
    <submittedName>
        <fullName evidence="10">FtsX-like permease family protein</fullName>
    </submittedName>
</protein>
<evidence type="ECO:0000256" key="5">
    <source>
        <dbReference type="ARBA" id="ARBA00023136"/>
    </source>
</evidence>
<dbReference type="GO" id="GO:0005886">
    <property type="term" value="C:plasma membrane"/>
    <property type="evidence" value="ECO:0007669"/>
    <property type="project" value="UniProtKB-SubCell"/>
</dbReference>
<keyword evidence="2" id="KW-1003">Cell membrane</keyword>
<sequence length="406" mass="44742">MIYAVKFYLKIALQNLVVHKARMTLALLGILFAVMSLVAFGNISGGLKKQIDSEISKFGKNLVILRSGSVHVAGRGTHQFGESTTLKLKDVERIRESLKGIAEVVPFHDVTYPARYEDKTLTVSVVGTTDRMFAIRNLGLAMGTYFSKEDDAEAAKKAVVGYKVFDNLFQQADPIGKHILILKVPTEIIGVMDEKGTDLAGQDQDLQVYMPLNAFMRRYSNVDYIKGAYIQVQDGVSLVEMKTVLRDFIRRIHNLKTEQRDDFSIFTMDDVMKTQEQGIRLVSILTIIASTVSFLIGGLGIFAIMLLSISERKLEIGIRRVVGSKKRDIILQFLTESVIVALIGGACGVTAGFVITLVVSYFGGLPFSLYPGNIVLSLVISTAVGMLAGIYPAMQGTKYEPVEILH</sequence>
<feature type="transmembrane region" description="Helical" evidence="7">
    <location>
        <begin position="281"/>
        <end position="309"/>
    </location>
</feature>
<dbReference type="EMBL" id="JAAYEE010000140">
    <property type="protein sequence ID" value="NLW35540.1"/>
    <property type="molecule type" value="Genomic_DNA"/>
</dbReference>
<organism evidence="10 11">
    <name type="scientific">Syntrophorhabdus aromaticivorans</name>
    <dbReference type="NCBI Taxonomy" id="328301"/>
    <lineage>
        <taxon>Bacteria</taxon>
        <taxon>Pseudomonadati</taxon>
        <taxon>Thermodesulfobacteriota</taxon>
        <taxon>Syntrophorhabdia</taxon>
        <taxon>Syntrophorhabdales</taxon>
        <taxon>Syntrophorhabdaceae</taxon>
        <taxon>Syntrophorhabdus</taxon>
    </lineage>
</organism>
<evidence type="ECO:0000259" key="8">
    <source>
        <dbReference type="Pfam" id="PF02687"/>
    </source>
</evidence>
<evidence type="ECO:0000256" key="4">
    <source>
        <dbReference type="ARBA" id="ARBA00022989"/>
    </source>
</evidence>
<dbReference type="InterPro" id="IPR050250">
    <property type="entry name" value="Macrolide_Exporter_MacB"/>
</dbReference>
<keyword evidence="4 7" id="KW-1133">Transmembrane helix</keyword>
<evidence type="ECO:0000313" key="10">
    <source>
        <dbReference type="EMBL" id="NLW35540.1"/>
    </source>
</evidence>
<dbReference type="InterPro" id="IPR003838">
    <property type="entry name" value="ABC3_permease_C"/>
</dbReference>
<evidence type="ECO:0000256" key="1">
    <source>
        <dbReference type="ARBA" id="ARBA00004651"/>
    </source>
</evidence>
<dbReference type="PANTHER" id="PTHR30572">
    <property type="entry name" value="MEMBRANE COMPONENT OF TRANSPORTER-RELATED"/>
    <property type="match status" value="1"/>
</dbReference>
<evidence type="ECO:0000256" key="6">
    <source>
        <dbReference type="ARBA" id="ARBA00038076"/>
    </source>
</evidence>
<dbReference type="Pfam" id="PF02687">
    <property type="entry name" value="FtsX"/>
    <property type="match status" value="1"/>
</dbReference>
<dbReference type="InterPro" id="IPR025857">
    <property type="entry name" value="MacB_PCD"/>
</dbReference>
<feature type="transmembrane region" description="Helical" evidence="7">
    <location>
        <begin position="21"/>
        <end position="41"/>
    </location>
</feature>
<dbReference type="AlphaFoldDB" id="A0A971S0M2"/>
<feature type="transmembrane region" description="Helical" evidence="7">
    <location>
        <begin position="329"/>
        <end position="362"/>
    </location>
</feature>